<dbReference type="AlphaFoldDB" id="A0A1S8CSL5"/>
<dbReference type="PANTHER" id="PTHR45288:SF2">
    <property type="entry name" value="THIOREDOXIN FAMILY PROTEIN"/>
    <property type="match status" value="1"/>
</dbReference>
<dbReference type="GO" id="GO:0016740">
    <property type="term" value="F:transferase activity"/>
    <property type="evidence" value="ECO:0007669"/>
    <property type="project" value="UniProtKB-KW"/>
</dbReference>
<dbReference type="InterPro" id="IPR036249">
    <property type="entry name" value="Thioredoxin-like_sf"/>
</dbReference>
<feature type="domain" description="GST N-terminal" evidence="1">
    <location>
        <begin position="158"/>
        <end position="257"/>
    </location>
</feature>
<evidence type="ECO:0000259" key="1">
    <source>
        <dbReference type="PROSITE" id="PS50404"/>
    </source>
</evidence>
<dbReference type="SFLD" id="SFLDS00019">
    <property type="entry name" value="Glutathione_Transferase_(cytos"/>
    <property type="match status" value="1"/>
</dbReference>
<comment type="caution">
    <text evidence="2">The sequence shown here is derived from an EMBL/GenBank/DDBJ whole genome shotgun (WGS) entry which is preliminary data.</text>
</comment>
<sequence length="257" mass="28901">MILHQAKVLRSVLATLLEGGRGVMGTPNPNQPAKPIRLYDFEASPYCRRVREALTMLNLDVEIYPCPKKGTRFRPQVKPLAGKTQFPFLVDENTGIKLLESQDIIDYLFKTYGKNGRTPSKYQNLPKIPVGGFLVTIAGGINGLMAQKHNSQKAVPNQLLELWSFEGSPYSRLVRERLSELELPYVLHNVAKERWQDMGPAKLRLKPGKYVPITGGKRASVYAEQGRLQVPYLVDPNTGIGLYESRDILAYLNKTYA</sequence>
<dbReference type="SFLD" id="SFLDG01202">
    <property type="entry name" value="SUF2.2"/>
    <property type="match status" value="1"/>
</dbReference>
<protein>
    <submittedName>
        <fullName evidence="2">Glutathione S-transferase</fullName>
    </submittedName>
</protein>
<dbReference type="PANTHER" id="PTHR45288">
    <property type="entry name" value="THIOREDOXIN FAMILY PROTEIN"/>
    <property type="match status" value="1"/>
</dbReference>
<keyword evidence="3" id="KW-1185">Reference proteome</keyword>
<dbReference type="Gene3D" id="3.40.30.10">
    <property type="entry name" value="Glutaredoxin"/>
    <property type="match status" value="2"/>
</dbReference>
<keyword evidence="2" id="KW-0808">Transferase</keyword>
<evidence type="ECO:0000313" key="3">
    <source>
        <dbReference type="Proteomes" id="UP000192132"/>
    </source>
</evidence>
<dbReference type="InterPro" id="IPR004045">
    <property type="entry name" value="Glutathione_S-Trfase_N"/>
</dbReference>
<dbReference type="PROSITE" id="PS51354">
    <property type="entry name" value="GLUTAREDOXIN_2"/>
    <property type="match status" value="1"/>
</dbReference>
<dbReference type="InterPro" id="IPR040079">
    <property type="entry name" value="Glutathione_S-Trfase"/>
</dbReference>
<dbReference type="SFLD" id="SFLDG01181">
    <property type="entry name" value="SUF2"/>
    <property type="match status" value="1"/>
</dbReference>
<dbReference type="Pfam" id="PF13417">
    <property type="entry name" value="GST_N_3"/>
    <property type="match status" value="2"/>
</dbReference>
<feature type="domain" description="GST N-terminal" evidence="1">
    <location>
        <begin position="34"/>
        <end position="116"/>
    </location>
</feature>
<organism evidence="2 3">
    <name type="scientific">Alkanindiges hydrocarboniclasticus</name>
    <dbReference type="NCBI Taxonomy" id="1907941"/>
    <lineage>
        <taxon>Bacteria</taxon>
        <taxon>Pseudomonadati</taxon>
        <taxon>Pseudomonadota</taxon>
        <taxon>Gammaproteobacteria</taxon>
        <taxon>Moraxellales</taxon>
        <taxon>Moraxellaceae</taxon>
        <taxon>Alkanindiges</taxon>
    </lineage>
</organism>
<accession>A0A1S8CSL5</accession>
<gene>
    <name evidence="2" type="ORF">BKE30_11900</name>
</gene>
<dbReference type="OrthoDB" id="9793736at2"/>
<name>A0A1S8CSL5_9GAMM</name>
<dbReference type="SUPFAM" id="SSF52833">
    <property type="entry name" value="Thioredoxin-like"/>
    <property type="match status" value="2"/>
</dbReference>
<dbReference type="PROSITE" id="PS50404">
    <property type="entry name" value="GST_NTER"/>
    <property type="match status" value="2"/>
</dbReference>
<dbReference type="CDD" id="cd03041">
    <property type="entry name" value="GST_N_2GST_N"/>
    <property type="match status" value="1"/>
</dbReference>
<dbReference type="RefSeq" id="WP_076878819.1">
    <property type="nucleotide sequence ID" value="NZ_MLCN01000030.1"/>
</dbReference>
<dbReference type="STRING" id="1907941.BKE30_11900"/>
<proteinExistence type="predicted"/>
<dbReference type="Proteomes" id="UP000192132">
    <property type="component" value="Unassembled WGS sequence"/>
</dbReference>
<reference evidence="2 3" key="1">
    <citation type="submission" date="2016-10" db="EMBL/GenBank/DDBJ databases">
        <title>Draft Genome sequence of Alkanindiges sp. strain H1.</title>
        <authorList>
            <person name="Subhash Y."/>
            <person name="Lee S."/>
        </authorList>
    </citation>
    <scope>NUCLEOTIDE SEQUENCE [LARGE SCALE GENOMIC DNA]</scope>
    <source>
        <strain evidence="2 3">H1</strain>
    </source>
</reference>
<evidence type="ECO:0000313" key="2">
    <source>
        <dbReference type="EMBL" id="ONG38635.1"/>
    </source>
</evidence>
<dbReference type="EMBL" id="MLCN01000030">
    <property type="protein sequence ID" value="ONG38635.1"/>
    <property type="molecule type" value="Genomic_DNA"/>
</dbReference>